<dbReference type="Proteomes" id="UP000799302">
    <property type="component" value="Unassembled WGS sequence"/>
</dbReference>
<organism evidence="1 2">
    <name type="scientific">Microthyrium microscopicum</name>
    <dbReference type="NCBI Taxonomy" id="703497"/>
    <lineage>
        <taxon>Eukaryota</taxon>
        <taxon>Fungi</taxon>
        <taxon>Dikarya</taxon>
        <taxon>Ascomycota</taxon>
        <taxon>Pezizomycotina</taxon>
        <taxon>Dothideomycetes</taxon>
        <taxon>Dothideomycetes incertae sedis</taxon>
        <taxon>Microthyriales</taxon>
        <taxon>Microthyriaceae</taxon>
        <taxon>Microthyrium</taxon>
    </lineage>
</organism>
<protein>
    <recommendedName>
        <fullName evidence="3">F-box domain-containing protein</fullName>
    </recommendedName>
</protein>
<dbReference type="EMBL" id="MU004235">
    <property type="protein sequence ID" value="KAF2669454.1"/>
    <property type="molecule type" value="Genomic_DNA"/>
</dbReference>
<keyword evidence="2" id="KW-1185">Reference proteome</keyword>
<evidence type="ECO:0000313" key="1">
    <source>
        <dbReference type="EMBL" id="KAF2669454.1"/>
    </source>
</evidence>
<reference evidence="1" key="1">
    <citation type="journal article" date="2020" name="Stud. Mycol.">
        <title>101 Dothideomycetes genomes: a test case for predicting lifestyles and emergence of pathogens.</title>
        <authorList>
            <person name="Haridas S."/>
            <person name="Albert R."/>
            <person name="Binder M."/>
            <person name="Bloem J."/>
            <person name="Labutti K."/>
            <person name="Salamov A."/>
            <person name="Andreopoulos B."/>
            <person name="Baker S."/>
            <person name="Barry K."/>
            <person name="Bills G."/>
            <person name="Bluhm B."/>
            <person name="Cannon C."/>
            <person name="Castanera R."/>
            <person name="Culley D."/>
            <person name="Daum C."/>
            <person name="Ezra D."/>
            <person name="Gonzalez J."/>
            <person name="Henrissat B."/>
            <person name="Kuo A."/>
            <person name="Liang C."/>
            <person name="Lipzen A."/>
            <person name="Lutzoni F."/>
            <person name="Magnuson J."/>
            <person name="Mondo S."/>
            <person name="Nolan M."/>
            <person name="Ohm R."/>
            <person name="Pangilinan J."/>
            <person name="Park H.-J."/>
            <person name="Ramirez L."/>
            <person name="Alfaro M."/>
            <person name="Sun H."/>
            <person name="Tritt A."/>
            <person name="Yoshinaga Y."/>
            <person name="Zwiers L.-H."/>
            <person name="Turgeon B."/>
            <person name="Goodwin S."/>
            <person name="Spatafora J."/>
            <person name="Crous P."/>
            <person name="Grigoriev I."/>
        </authorList>
    </citation>
    <scope>NUCLEOTIDE SEQUENCE</scope>
    <source>
        <strain evidence="1">CBS 115976</strain>
    </source>
</reference>
<proteinExistence type="predicted"/>
<sequence>MPQDLEASSGSQELIARPTTQPPNAWIFRLPDELLLWIVTFVTTTPSNSSRSLRTTDSWDDVHTSCDWRTRTCDCDKYKKSAAFVLARVCKRFYSLTIPMIYNSFRFHIMGEFQAPAWINRQKCNLASLNAFCRVLRLDFDAGPPREPLERDGRLSTVEAAHFLQFLGSFERLECLSVMWDFDFNNAESYAQHLRTGCLMLEQMFRIMPALKHLDLIWYGESFIPGSFKNLQRAMNVLKFDQLQHFTMGCTTMGFAGPSENSGVDDNTIRAWNESIANLVSGQKGSLTKLILAGGFATFHDLLPDPNPLIFYQSLHTIIISWEVLVNWSDELTPVRSLVRLTTFF</sequence>
<evidence type="ECO:0008006" key="3">
    <source>
        <dbReference type="Google" id="ProtNLM"/>
    </source>
</evidence>
<evidence type="ECO:0000313" key="2">
    <source>
        <dbReference type="Proteomes" id="UP000799302"/>
    </source>
</evidence>
<dbReference type="AlphaFoldDB" id="A0A6A6UEZ9"/>
<accession>A0A6A6UEZ9</accession>
<gene>
    <name evidence="1" type="ORF">BT63DRAFT_261412</name>
</gene>
<name>A0A6A6UEZ9_9PEZI</name>